<dbReference type="InterPro" id="IPR036852">
    <property type="entry name" value="Peptidase_S8/S53_dom_sf"/>
</dbReference>
<evidence type="ECO:0000256" key="4">
    <source>
        <dbReference type="ARBA" id="ARBA00022825"/>
    </source>
</evidence>
<accession>A0A173T9F0</accession>
<dbReference type="PANTHER" id="PTHR43806">
    <property type="entry name" value="PEPTIDASE S8"/>
    <property type="match status" value="1"/>
</dbReference>
<proteinExistence type="inferred from homology"/>
<evidence type="ECO:0000313" key="7">
    <source>
        <dbReference type="Proteomes" id="UP000095553"/>
    </source>
</evidence>
<keyword evidence="3" id="KW-0378">Hydrolase</keyword>
<organism evidence="6 7">
    <name type="scientific">Anaerostipes hadrus</name>
    <dbReference type="NCBI Taxonomy" id="649756"/>
    <lineage>
        <taxon>Bacteria</taxon>
        <taxon>Bacillati</taxon>
        <taxon>Bacillota</taxon>
        <taxon>Clostridia</taxon>
        <taxon>Lachnospirales</taxon>
        <taxon>Lachnospiraceae</taxon>
        <taxon>Anaerostipes</taxon>
    </lineage>
</organism>
<dbReference type="Gene3D" id="3.40.50.200">
    <property type="entry name" value="Peptidase S8/S53 domain"/>
    <property type="match status" value="1"/>
</dbReference>
<evidence type="ECO:0000259" key="5">
    <source>
        <dbReference type="Pfam" id="PF00082"/>
    </source>
</evidence>
<protein>
    <submittedName>
        <fullName evidence="6">Subtilase family</fullName>
    </submittedName>
</protein>
<keyword evidence="2" id="KW-0645">Protease</keyword>
<feature type="domain" description="Peptidase S8/S53" evidence="5">
    <location>
        <begin position="255"/>
        <end position="531"/>
    </location>
</feature>
<dbReference type="GO" id="GO:0004252">
    <property type="term" value="F:serine-type endopeptidase activity"/>
    <property type="evidence" value="ECO:0007669"/>
    <property type="project" value="InterPro"/>
</dbReference>
<dbReference type="InterPro" id="IPR034074">
    <property type="entry name" value="Y4bN_pept_dom"/>
</dbReference>
<evidence type="ECO:0000313" key="6">
    <source>
        <dbReference type="EMBL" id="CUM98756.1"/>
    </source>
</evidence>
<dbReference type="InterPro" id="IPR023828">
    <property type="entry name" value="Peptidase_S8_Ser-AS"/>
</dbReference>
<dbReference type="RefSeq" id="WP_044923613.1">
    <property type="nucleotide sequence ID" value="NZ_CYXY01000010.1"/>
</dbReference>
<evidence type="ECO:0000256" key="3">
    <source>
        <dbReference type="ARBA" id="ARBA00022801"/>
    </source>
</evidence>
<dbReference type="SUPFAM" id="SSF52743">
    <property type="entry name" value="Subtilisin-like"/>
    <property type="match status" value="1"/>
</dbReference>
<dbReference type="InterPro" id="IPR000209">
    <property type="entry name" value="Peptidase_S8/S53_dom"/>
</dbReference>
<gene>
    <name evidence="6" type="ORF">ERS852571_01816</name>
</gene>
<dbReference type="InterPro" id="IPR050131">
    <property type="entry name" value="Peptidase_S8_subtilisin-like"/>
</dbReference>
<comment type="similarity">
    <text evidence="1">Belongs to the peptidase S8 family.</text>
</comment>
<dbReference type="EMBL" id="CYXY01000010">
    <property type="protein sequence ID" value="CUM98756.1"/>
    <property type="molecule type" value="Genomic_DNA"/>
</dbReference>
<name>A0A173T9F0_ANAHA</name>
<keyword evidence="4" id="KW-0720">Serine protease</keyword>
<dbReference type="AlphaFoldDB" id="A0A173T9F0"/>
<dbReference type="GO" id="GO:0006508">
    <property type="term" value="P:proteolysis"/>
    <property type="evidence" value="ECO:0007669"/>
    <property type="project" value="UniProtKB-KW"/>
</dbReference>
<dbReference type="PROSITE" id="PS00138">
    <property type="entry name" value="SUBTILASE_SER"/>
    <property type="match status" value="1"/>
</dbReference>
<dbReference type="PANTHER" id="PTHR43806:SF11">
    <property type="entry name" value="CEREVISIN-RELATED"/>
    <property type="match status" value="1"/>
</dbReference>
<evidence type="ECO:0000256" key="2">
    <source>
        <dbReference type="ARBA" id="ARBA00022670"/>
    </source>
</evidence>
<dbReference type="CDD" id="cd04847">
    <property type="entry name" value="Peptidases_S8_Subtilisin_like_2"/>
    <property type="match status" value="1"/>
</dbReference>
<reference evidence="6 7" key="1">
    <citation type="submission" date="2015-09" db="EMBL/GenBank/DDBJ databases">
        <authorList>
            <consortium name="Pathogen Informatics"/>
        </authorList>
    </citation>
    <scope>NUCLEOTIDE SEQUENCE [LARGE SCALE GENOMIC DNA]</scope>
    <source>
        <strain evidence="6 7">2789STDY5834959</strain>
    </source>
</reference>
<evidence type="ECO:0000256" key="1">
    <source>
        <dbReference type="ARBA" id="ARBA00011073"/>
    </source>
</evidence>
<dbReference type="Proteomes" id="UP000095553">
    <property type="component" value="Unassembled WGS sequence"/>
</dbReference>
<dbReference type="Pfam" id="PF00082">
    <property type="entry name" value="Peptidase_S8"/>
    <property type="match status" value="1"/>
</dbReference>
<sequence>MENEKLPIKFFAPREVDELRIEGNKNPEKPKWVLQGEELKQRADCLQLSLDELEAEFSTRKSSPVPFSFIAKLQSDATAKSKREDITNLFQQKSFGGVVGLTDTNKLIVALNSLEELKEISNRIKDYESNDYAISCIEDFEEFVPYIVKEEKECNYKIKLVDYQNYEQNLAMRRLLEYVLNKEGIDYIKTDYSEEYYIYKLRNLTEKALDNLEKTDIFNALFSIEPMPKYMVSLDCLESDNDISIKQPEDEKEYITIGVLDNGIANIPHLLPWMDMKRWSPYPETSINPTHGTFVAGIALYGDECEGKNWVSHKGLKIFDATVFPDTTKEGLDEDELIANIKDAIRLYHDKVKIWNLSISITREVVDTKFSDFAIALDAIQDEYNVLICKSAGNCKNFTVNRPKGRIHEGADSVRSLVVGSIAHEKGRYDYAEVNDPSPFSRVGPGPEYIIKPEISHYGGNAGIDSSGKMVTSGVKSFSKDGELAQGVGTSFSTPRITALAAGIQQELNEEFDPLLLKALITHSASYPEGMSVPVTERTKQVGFGIPKSVPEIIYNSPYEATLILRDNLAKGDKIDIMEFPMPDCLIKNGFYTGQIIATLVYDPILDPSQGIEYCQSNLDVKFGSYDAKVERDTTKRHILNPVGRQGAQNLFLGNLFSKTKMKNKTGDFALRERLQIQYNDKYYPVKKYAIDLSELTDKKRLDYLTADKKWFLFLQGVYRSHIEKLAQLKSFQLSQEFCLILTIRDPLQKEKVYDEVSQKLDEYNFWHSNIKVSTDVTIPL</sequence>